<dbReference type="AlphaFoldDB" id="A0A381X5G8"/>
<gene>
    <name evidence="1" type="ORF">METZ01_LOCUS112317</name>
</gene>
<protein>
    <submittedName>
        <fullName evidence="1">Uncharacterized protein</fullName>
    </submittedName>
</protein>
<proteinExistence type="predicted"/>
<sequence length="46" mass="5610">MLEASLQRELDYSNHQSLPCLQSSQEKDTWRIYFLFTYSYFNKKVT</sequence>
<dbReference type="EMBL" id="UINC01013827">
    <property type="protein sequence ID" value="SVA59463.1"/>
    <property type="molecule type" value="Genomic_DNA"/>
</dbReference>
<reference evidence="1" key="1">
    <citation type="submission" date="2018-05" db="EMBL/GenBank/DDBJ databases">
        <authorList>
            <person name="Lanie J.A."/>
            <person name="Ng W.-L."/>
            <person name="Kazmierczak K.M."/>
            <person name="Andrzejewski T.M."/>
            <person name="Davidsen T.M."/>
            <person name="Wayne K.J."/>
            <person name="Tettelin H."/>
            <person name="Glass J.I."/>
            <person name="Rusch D."/>
            <person name="Podicherti R."/>
            <person name="Tsui H.-C.T."/>
            <person name="Winkler M.E."/>
        </authorList>
    </citation>
    <scope>NUCLEOTIDE SEQUENCE</scope>
</reference>
<evidence type="ECO:0000313" key="1">
    <source>
        <dbReference type="EMBL" id="SVA59463.1"/>
    </source>
</evidence>
<name>A0A381X5G8_9ZZZZ</name>
<accession>A0A381X5G8</accession>
<feature type="non-terminal residue" evidence="1">
    <location>
        <position position="46"/>
    </location>
</feature>
<organism evidence="1">
    <name type="scientific">marine metagenome</name>
    <dbReference type="NCBI Taxonomy" id="408172"/>
    <lineage>
        <taxon>unclassified sequences</taxon>
        <taxon>metagenomes</taxon>
        <taxon>ecological metagenomes</taxon>
    </lineage>
</organism>